<sequence length="155" mass="17550">MSALSAEEVLANENNVLESKENENPVADQQSRSSWSLGWKSFSFRNLWIATSNEELIKAEREFIDTFIDSERLEVTVQDVPIYYDVTPIKLKQAKANAKASGKKAEVGSRGWISCKPSRNDTINNALRSNHNGKTGLKKKKSDHFIIGFLFFFFS</sequence>
<gene>
    <name evidence="1" type="ORF">RFI_12622</name>
</gene>
<comment type="caution">
    <text evidence="1">The sequence shown here is derived from an EMBL/GenBank/DDBJ whole genome shotgun (WGS) entry which is preliminary data.</text>
</comment>
<name>X6NDY3_RETFI</name>
<evidence type="ECO:0000313" key="2">
    <source>
        <dbReference type="Proteomes" id="UP000023152"/>
    </source>
</evidence>
<protein>
    <submittedName>
        <fullName evidence="1">Uncharacterized protein</fullName>
    </submittedName>
</protein>
<reference evidence="1 2" key="1">
    <citation type="journal article" date="2013" name="Curr. Biol.">
        <title>The Genome of the Foraminiferan Reticulomyxa filosa.</title>
        <authorList>
            <person name="Glockner G."/>
            <person name="Hulsmann N."/>
            <person name="Schleicher M."/>
            <person name="Noegel A.A."/>
            <person name="Eichinger L."/>
            <person name="Gallinger C."/>
            <person name="Pawlowski J."/>
            <person name="Sierra R."/>
            <person name="Euteneuer U."/>
            <person name="Pillet L."/>
            <person name="Moustafa A."/>
            <person name="Platzer M."/>
            <person name="Groth M."/>
            <person name="Szafranski K."/>
            <person name="Schliwa M."/>
        </authorList>
    </citation>
    <scope>NUCLEOTIDE SEQUENCE [LARGE SCALE GENOMIC DNA]</scope>
</reference>
<accession>X6NDY3</accession>
<keyword evidence="2" id="KW-1185">Reference proteome</keyword>
<dbReference type="Proteomes" id="UP000023152">
    <property type="component" value="Unassembled WGS sequence"/>
</dbReference>
<dbReference type="AlphaFoldDB" id="X6NDY3"/>
<evidence type="ECO:0000313" key="1">
    <source>
        <dbReference type="EMBL" id="ETO24535.1"/>
    </source>
</evidence>
<organism evidence="1 2">
    <name type="scientific">Reticulomyxa filosa</name>
    <dbReference type="NCBI Taxonomy" id="46433"/>
    <lineage>
        <taxon>Eukaryota</taxon>
        <taxon>Sar</taxon>
        <taxon>Rhizaria</taxon>
        <taxon>Retaria</taxon>
        <taxon>Foraminifera</taxon>
        <taxon>Monothalamids</taxon>
        <taxon>Reticulomyxidae</taxon>
        <taxon>Reticulomyxa</taxon>
    </lineage>
</organism>
<dbReference type="EMBL" id="ASPP01009156">
    <property type="protein sequence ID" value="ETO24535.1"/>
    <property type="molecule type" value="Genomic_DNA"/>
</dbReference>
<proteinExistence type="predicted"/>